<dbReference type="NCBIfam" id="TIGR02358">
    <property type="entry name" value="thia_cytX"/>
    <property type="match status" value="1"/>
</dbReference>
<dbReference type="AlphaFoldDB" id="A0A7W6D4T5"/>
<feature type="transmembrane region" description="Helical" evidence="6">
    <location>
        <begin position="334"/>
        <end position="351"/>
    </location>
</feature>
<evidence type="ECO:0000256" key="6">
    <source>
        <dbReference type="SAM" id="Phobius"/>
    </source>
</evidence>
<feature type="transmembrane region" description="Helical" evidence="6">
    <location>
        <begin position="400"/>
        <end position="422"/>
    </location>
</feature>
<evidence type="ECO:0000313" key="8">
    <source>
        <dbReference type="Proteomes" id="UP000528964"/>
    </source>
</evidence>
<keyword evidence="4 6" id="KW-1133">Transmembrane helix</keyword>
<organism evidence="7 8">
    <name type="scientific">Hansschlegelia beijingensis</name>
    <dbReference type="NCBI Taxonomy" id="1133344"/>
    <lineage>
        <taxon>Bacteria</taxon>
        <taxon>Pseudomonadati</taxon>
        <taxon>Pseudomonadota</taxon>
        <taxon>Alphaproteobacteria</taxon>
        <taxon>Hyphomicrobiales</taxon>
        <taxon>Methylopilaceae</taxon>
        <taxon>Hansschlegelia</taxon>
    </lineage>
</organism>
<feature type="transmembrane region" description="Helical" evidence="6">
    <location>
        <begin position="55"/>
        <end position="76"/>
    </location>
</feature>
<feature type="transmembrane region" description="Helical" evidence="6">
    <location>
        <begin position="311"/>
        <end position="328"/>
    </location>
</feature>
<gene>
    <name evidence="7" type="ORF">GGR24_003308</name>
</gene>
<dbReference type="GO" id="GO:0005886">
    <property type="term" value="C:plasma membrane"/>
    <property type="evidence" value="ECO:0007669"/>
    <property type="project" value="TreeGrafter"/>
</dbReference>
<evidence type="ECO:0000256" key="3">
    <source>
        <dbReference type="ARBA" id="ARBA00022692"/>
    </source>
</evidence>
<comment type="subcellular location">
    <subcellularLocation>
        <location evidence="1">Membrane</location>
        <topology evidence="1">Multi-pass membrane protein</topology>
    </subcellularLocation>
</comment>
<feature type="transmembrane region" description="Helical" evidence="6">
    <location>
        <begin position="372"/>
        <end position="394"/>
    </location>
</feature>
<feature type="transmembrane region" description="Helical" evidence="6">
    <location>
        <begin position="238"/>
        <end position="257"/>
    </location>
</feature>
<dbReference type="InterPro" id="IPR030191">
    <property type="entry name" value="CodB"/>
</dbReference>
<sequence>MASTDAAYAPLIPVPAERRVFAARDSFALWFSLGLGLLVLQAGSLLVPALSLGQAFAAIVCGSVLGVLPLALAGMIGAESGLSAMATLRPSLGIRGAALPAVLNVIQLVGWGSFEIIVMADAADTLTTDLTGVSSPVMWTLLFGGLATAIAAGGPVSFVRRFLREWGLYLILAASAWLTYALLARQDLAALFARPGQGGMGFGAAVDLVAAMPLSWLPVIADYGRFSRTPGGAFRGSALGYFLGNVWFYGLGATYALSSGGEASIAGTLALAGGGFALLLILLDETDNAFAAVHSAAVSTGTLTRAPVRRLALGFGALCTLIALTLPLTEYEGFLLLIGSVFAPLFGVALADHFIVRRRRIEVAEIDRRGGAYWFSGGVRGAGLVAWLAGVAIYHGVGHLLPGLGATLPAMAGSAVLFLIAARAGRG</sequence>
<accession>A0A7W6D4T5</accession>
<dbReference type="Gene3D" id="1.10.4160.10">
    <property type="entry name" value="Hydantoin permease"/>
    <property type="match status" value="1"/>
</dbReference>
<dbReference type="InterPro" id="IPR001248">
    <property type="entry name" value="Pur-cyt_permease"/>
</dbReference>
<evidence type="ECO:0000256" key="4">
    <source>
        <dbReference type="ARBA" id="ARBA00022989"/>
    </source>
</evidence>
<evidence type="ECO:0000256" key="2">
    <source>
        <dbReference type="ARBA" id="ARBA00008974"/>
    </source>
</evidence>
<keyword evidence="8" id="KW-1185">Reference proteome</keyword>
<feature type="transmembrane region" description="Helical" evidence="6">
    <location>
        <begin position="166"/>
        <end position="184"/>
    </location>
</feature>
<comment type="caution">
    <text evidence="7">The sequence shown here is derived from an EMBL/GenBank/DDBJ whole genome shotgun (WGS) entry which is preliminary data.</text>
</comment>
<comment type="similarity">
    <text evidence="2">Belongs to the purine-cytosine permease (2.A.39) family.</text>
</comment>
<feature type="transmembrane region" description="Helical" evidence="6">
    <location>
        <begin position="97"/>
        <end position="117"/>
    </location>
</feature>
<dbReference type="GO" id="GO:0015209">
    <property type="term" value="F:cytosine transmembrane transporter activity"/>
    <property type="evidence" value="ECO:0007669"/>
    <property type="project" value="InterPro"/>
</dbReference>
<dbReference type="PANTHER" id="PTHR30569:SF0">
    <property type="entry name" value="CYTOSINE PERMEASE"/>
    <property type="match status" value="1"/>
</dbReference>
<dbReference type="RefSeq" id="WP_183396480.1">
    <property type="nucleotide sequence ID" value="NZ_JACIDR010000007.1"/>
</dbReference>
<dbReference type="Pfam" id="PF02133">
    <property type="entry name" value="Transp_cyt_pur"/>
    <property type="match status" value="1"/>
</dbReference>
<evidence type="ECO:0000313" key="7">
    <source>
        <dbReference type="EMBL" id="MBB3974621.1"/>
    </source>
</evidence>
<dbReference type="Proteomes" id="UP000528964">
    <property type="component" value="Unassembled WGS sequence"/>
</dbReference>
<reference evidence="7 8" key="1">
    <citation type="submission" date="2020-08" db="EMBL/GenBank/DDBJ databases">
        <title>Genomic Encyclopedia of Type Strains, Phase IV (KMG-IV): sequencing the most valuable type-strain genomes for metagenomic binning, comparative biology and taxonomic classification.</title>
        <authorList>
            <person name="Goeker M."/>
        </authorList>
    </citation>
    <scope>NUCLEOTIDE SEQUENCE [LARGE SCALE GENOMIC DNA]</scope>
    <source>
        <strain evidence="7 8">DSM 25481</strain>
    </source>
</reference>
<feature type="transmembrane region" description="Helical" evidence="6">
    <location>
        <begin position="196"/>
        <end position="217"/>
    </location>
</feature>
<feature type="transmembrane region" description="Helical" evidence="6">
    <location>
        <begin position="137"/>
        <end position="159"/>
    </location>
</feature>
<keyword evidence="3 6" id="KW-0812">Transmembrane</keyword>
<dbReference type="EMBL" id="JACIDR010000007">
    <property type="protein sequence ID" value="MBB3974621.1"/>
    <property type="molecule type" value="Genomic_DNA"/>
</dbReference>
<evidence type="ECO:0000256" key="5">
    <source>
        <dbReference type="ARBA" id="ARBA00023136"/>
    </source>
</evidence>
<feature type="transmembrane region" description="Helical" evidence="6">
    <location>
        <begin position="27"/>
        <end position="49"/>
    </location>
</feature>
<feature type="transmembrane region" description="Helical" evidence="6">
    <location>
        <begin position="263"/>
        <end position="283"/>
    </location>
</feature>
<dbReference type="PANTHER" id="PTHR30569">
    <property type="entry name" value="CYTOSINE TRANSPORTER CODB"/>
    <property type="match status" value="1"/>
</dbReference>
<proteinExistence type="inferred from homology"/>
<evidence type="ECO:0000256" key="1">
    <source>
        <dbReference type="ARBA" id="ARBA00004141"/>
    </source>
</evidence>
<protein>
    <submittedName>
        <fullName evidence="7">NCS1 family nucleobase:cation symporter-1</fullName>
    </submittedName>
</protein>
<keyword evidence="5 6" id="KW-0472">Membrane</keyword>
<name>A0A7W6D4T5_9HYPH</name>
<dbReference type="InterPro" id="IPR012732">
    <property type="entry name" value="Thia_CytX"/>
</dbReference>